<dbReference type="NCBIfam" id="NF004846">
    <property type="entry name" value="PRK06197.1"/>
    <property type="match status" value="1"/>
</dbReference>
<dbReference type="Gene3D" id="3.40.50.720">
    <property type="entry name" value="NAD(P)-binding Rossmann-like Domain"/>
    <property type="match status" value="1"/>
</dbReference>
<comment type="caution">
    <text evidence="3">The sequence shown here is derived from an EMBL/GenBank/DDBJ whole genome shotgun (WGS) entry which is preliminary data.</text>
</comment>
<keyword evidence="2" id="KW-0560">Oxidoreductase</keyword>
<dbReference type="SUPFAM" id="SSF51735">
    <property type="entry name" value="NAD(P)-binding Rossmann-fold domains"/>
    <property type="match status" value="1"/>
</dbReference>
<organism evidence="3 4">
    <name type="scientific">Paractinoplanes bogorensis</name>
    <dbReference type="NCBI Taxonomy" id="1610840"/>
    <lineage>
        <taxon>Bacteria</taxon>
        <taxon>Bacillati</taxon>
        <taxon>Actinomycetota</taxon>
        <taxon>Actinomycetes</taxon>
        <taxon>Micromonosporales</taxon>
        <taxon>Micromonosporaceae</taxon>
        <taxon>Paractinoplanes</taxon>
    </lineage>
</organism>
<dbReference type="InterPro" id="IPR036291">
    <property type="entry name" value="NAD(P)-bd_dom_sf"/>
</dbReference>
<keyword evidence="4" id="KW-1185">Reference proteome</keyword>
<evidence type="ECO:0000256" key="2">
    <source>
        <dbReference type="ARBA" id="ARBA00023002"/>
    </source>
</evidence>
<dbReference type="PANTHER" id="PTHR24320">
    <property type="entry name" value="RETINOL DEHYDROGENASE"/>
    <property type="match status" value="1"/>
</dbReference>
<evidence type="ECO:0000313" key="3">
    <source>
        <dbReference type="EMBL" id="MBU2668478.1"/>
    </source>
</evidence>
<protein>
    <submittedName>
        <fullName evidence="3">SDR family NAD(P)-dependent oxidoreductase</fullName>
    </submittedName>
</protein>
<name>A0ABS5Z0G9_9ACTN</name>
<dbReference type="Pfam" id="PF00106">
    <property type="entry name" value="adh_short"/>
    <property type="match status" value="1"/>
</dbReference>
<sequence>MRHMALTYVVTGANSGLGFATTKALTDRGGHVVMGVRDEKKGRAAQARLEKGSSEVRVVDLADLESVRAFAAGIERVDVLVNNAGVMAPPPTLSAQGFEVQFAVNHLAHFALTGLLLDRITDRVVTVSSVLHRKGRLRFDDLNAARGNQAYNQSKLANAVFGIELDRRLRASGQKIRSVLAHPGYAVTNLQAGVQEGLYRTLLLRLGNPILAVPAEQGARPTVFAATEPGVQGGQFIGPSGLGEMRGAPGVITPAPAASDPENGRRLWAVSEEMTGVRPGLGDPAAR</sequence>
<proteinExistence type="inferred from homology"/>
<dbReference type="InterPro" id="IPR002347">
    <property type="entry name" value="SDR_fam"/>
</dbReference>
<dbReference type="EMBL" id="JAHKKG010000011">
    <property type="protein sequence ID" value="MBU2668478.1"/>
    <property type="molecule type" value="Genomic_DNA"/>
</dbReference>
<evidence type="ECO:0000313" key="4">
    <source>
        <dbReference type="Proteomes" id="UP001519654"/>
    </source>
</evidence>
<evidence type="ECO:0000256" key="1">
    <source>
        <dbReference type="ARBA" id="ARBA00006484"/>
    </source>
</evidence>
<accession>A0ABS5Z0G9</accession>
<gene>
    <name evidence="3" type="ORF">KOI35_33690</name>
</gene>
<dbReference type="Proteomes" id="UP001519654">
    <property type="component" value="Unassembled WGS sequence"/>
</dbReference>
<dbReference type="PRINTS" id="PR00081">
    <property type="entry name" value="GDHRDH"/>
</dbReference>
<reference evidence="3 4" key="1">
    <citation type="submission" date="2021-06" db="EMBL/GenBank/DDBJ databases">
        <title>Actinoplanes lichenicola sp. nov., and Actinoplanes ovalisporus sp. nov., isolated from lichen in Thailand.</title>
        <authorList>
            <person name="Saeng-In P."/>
            <person name="Kanchanasin P."/>
            <person name="Yuki M."/>
            <person name="Kudo T."/>
            <person name="Ohkuma M."/>
            <person name="Phongsopitanun W."/>
            <person name="Tanasupawat S."/>
        </authorList>
    </citation>
    <scope>NUCLEOTIDE SEQUENCE [LARGE SCALE GENOMIC DNA]</scope>
    <source>
        <strain evidence="3 4">NBRC 110975</strain>
    </source>
</reference>
<comment type="similarity">
    <text evidence="1">Belongs to the short-chain dehydrogenases/reductases (SDR) family.</text>
</comment>
<dbReference type="PANTHER" id="PTHR24320:SF148">
    <property type="entry name" value="NAD(P)-BINDING ROSSMANN-FOLD SUPERFAMILY PROTEIN"/>
    <property type="match status" value="1"/>
</dbReference>